<proteinExistence type="predicted"/>
<evidence type="ECO:0000313" key="1">
    <source>
        <dbReference type="EMBL" id="CAD7395394.1"/>
    </source>
</evidence>
<organism evidence="1">
    <name type="scientific">Timema poppense</name>
    <name type="common">Walking stick</name>
    <dbReference type="NCBI Taxonomy" id="170557"/>
    <lineage>
        <taxon>Eukaryota</taxon>
        <taxon>Metazoa</taxon>
        <taxon>Ecdysozoa</taxon>
        <taxon>Arthropoda</taxon>
        <taxon>Hexapoda</taxon>
        <taxon>Insecta</taxon>
        <taxon>Pterygota</taxon>
        <taxon>Neoptera</taxon>
        <taxon>Polyneoptera</taxon>
        <taxon>Phasmatodea</taxon>
        <taxon>Timematodea</taxon>
        <taxon>Timematoidea</taxon>
        <taxon>Timematidae</taxon>
        <taxon>Timema</taxon>
    </lineage>
</organism>
<sequence>MHPDLKYNYNARASYDFSSNDPYPYPRYTDDWFNSAILTPSPLFRPKSPYPSPTGFHESRRACLRELAIYCSFCDPQLFQQGRLLNLITSLAFPEPRT</sequence>
<accession>A0A7R9GUL4</accession>
<gene>
    <name evidence="1" type="ORF">TPSB3V08_LOCUS156</name>
</gene>
<protein>
    <submittedName>
        <fullName evidence="1">Uncharacterized protein</fullName>
    </submittedName>
</protein>
<name>A0A7R9GUL4_TIMPO</name>
<reference evidence="1" key="1">
    <citation type="submission" date="2020-11" db="EMBL/GenBank/DDBJ databases">
        <authorList>
            <person name="Tran Van P."/>
        </authorList>
    </citation>
    <scope>NUCLEOTIDE SEQUENCE</scope>
</reference>
<dbReference type="EMBL" id="OD000038">
    <property type="protein sequence ID" value="CAD7395394.1"/>
    <property type="molecule type" value="Genomic_DNA"/>
</dbReference>
<dbReference type="AlphaFoldDB" id="A0A7R9GUL4"/>